<dbReference type="GO" id="GO:0046872">
    <property type="term" value="F:metal ion binding"/>
    <property type="evidence" value="ECO:0007669"/>
    <property type="project" value="InterPro"/>
</dbReference>
<evidence type="ECO:0000313" key="6">
    <source>
        <dbReference type="EMBL" id="SHO49460.1"/>
    </source>
</evidence>
<evidence type="ECO:0000259" key="4">
    <source>
        <dbReference type="Pfam" id="PF00465"/>
    </source>
</evidence>
<dbReference type="FunFam" id="1.20.1090.10:FF:000001">
    <property type="entry name" value="Aldehyde-alcohol dehydrogenase"/>
    <property type="match status" value="1"/>
</dbReference>
<dbReference type="InterPro" id="IPR039697">
    <property type="entry name" value="Alcohol_dehydrogenase_Fe"/>
</dbReference>
<dbReference type="Gene3D" id="3.40.50.1970">
    <property type="match status" value="1"/>
</dbReference>
<dbReference type="PANTHER" id="PTHR11496">
    <property type="entry name" value="ALCOHOL DEHYDROGENASE"/>
    <property type="match status" value="1"/>
</dbReference>
<feature type="domain" description="Alcohol dehydrogenase iron-type/glycerol dehydrogenase GldA" evidence="4">
    <location>
        <begin position="8"/>
        <end position="174"/>
    </location>
</feature>
<comment type="similarity">
    <text evidence="1">Belongs to the iron-containing alcohol dehydrogenase family.</text>
</comment>
<reference evidence="6 7" key="1">
    <citation type="submission" date="2016-12" db="EMBL/GenBank/DDBJ databases">
        <authorList>
            <person name="Song W.-J."/>
            <person name="Kurnit D.M."/>
        </authorList>
    </citation>
    <scope>NUCLEOTIDE SEQUENCE [LARGE SCALE GENOMIC DNA]</scope>
    <source>
        <strain evidence="6 7">DSM 12503</strain>
    </source>
</reference>
<evidence type="ECO:0000256" key="2">
    <source>
        <dbReference type="ARBA" id="ARBA00023002"/>
    </source>
</evidence>
<dbReference type="Gene3D" id="1.20.1090.10">
    <property type="entry name" value="Dehydroquinate synthase-like - alpha domain"/>
    <property type="match status" value="1"/>
</dbReference>
<dbReference type="CDD" id="cd08194">
    <property type="entry name" value="Fe-ADH-like"/>
    <property type="match status" value="1"/>
</dbReference>
<dbReference type="InterPro" id="IPR056798">
    <property type="entry name" value="ADH_Fe_C"/>
</dbReference>
<evidence type="ECO:0000256" key="3">
    <source>
        <dbReference type="ARBA" id="ARBA00023027"/>
    </source>
</evidence>
<dbReference type="OrthoDB" id="9804734at2"/>
<dbReference type="PROSITE" id="PS00913">
    <property type="entry name" value="ADH_IRON_1"/>
    <property type="match status" value="1"/>
</dbReference>
<dbReference type="SUPFAM" id="SSF56796">
    <property type="entry name" value="Dehydroquinate synthase-like"/>
    <property type="match status" value="1"/>
</dbReference>
<evidence type="ECO:0000313" key="7">
    <source>
        <dbReference type="Proteomes" id="UP000184612"/>
    </source>
</evidence>
<dbReference type="EMBL" id="FRFD01000006">
    <property type="protein sequence ID" value="SHO49460.1"/>
    <property type="molecule type" value="Genomic_DNA"/>
</dbReference>
<accession>A0A1M7YA15</accession>
<dbReference type="Pfam" id="PF00465">
    <property type="entry name" value="Fe-ADH"/>
    <property type="match status" value="1"/>
</dbReference>
<dbReference type="STRING" id="1121345.SAMN02745217_02336"/>
<dbReference type="AlphaFoldDB" id="A0A1M7YA15"/>
<dbReference type="Pfam" id="PF25137">
    <property type="entry name" value="ADH_Fe_C"/>
    <property type="match status" value="1"/>
</dbReference>
<keyword evidence="7" id="KW-1185">Reference proteome</keyword>
<feature type="domain" description="Fe-containing alcohol dehydrogenase-like C-terminal" evidence="5">
    <location>
        <begin position="185"/>
        <end position="382"/>
    </location>
</feature>
<dbReference type="FunFam" id="3.40.50.1970:FF:000003">
    <property type="entry name" value="Alcohol dehydrogenase, iron-containing"/>
    <property type="match status" value="1"/>
</dbReference>
<dbReference type="InterPro" id="IPR018211">
    <property type="entry name" value="ADH_Fe_CS"/>
</dbReference>
<dbReference type="InterPro" id="IPR001670">
    <property type="entry name" value="ADH_Fe/GldA"/>
</dbReference>
<dbReference type="PANTHER" id="PTHR11496:SF102">
    <property type="entry name" value="ALCOHOL DEHYDROGENASE 4"/>
    <property type="match status" value="1"/>
</dbReference>
<keyword evidence="3" id="KW-0520">NAD</keyword>
<evidence type="ECO:0000259" key="5">
    <source>
        <dbReference type="Pfam" id="PF25137"/>
    </source>
</evidence>
<organism evidence="6 7">
    <name type="scientific">Anaerocolumna xylanovorans DSM 12503</name>
    <dbReference type="NCBI Taxonomy" id="1121345"/>
    <lineage>
        <taxon>Bacteria</taxon>
        <taxon>Bacillati</taxon>
        <taxon>Bacillota</taxon>
        <taxon>Clostridia</taxon>
        <taxon>Lachnospirales</taxon>
        <taxon>Lachnospiraceae</taxon>
        <taxon>Anaerocolumna</taxon>
    </lineage>
</organism>
<evidence type="ECO:0000256" key="1">
    <source>
        <dbReference type="ARBA" id="ARBA00007358"/>
    </source>
</evidence>
<sequence length="383" mass="40971">MAYQFTLPRNVFIGKNALEASETAIKALGKKAFVVTGRIVTRAGIVGTLTGYLESWGIEYVVFNDITGEPTDVMIEAGVKAYKQTGCDFLIAIGGGSPLDSAKAIAAMTVLPGKISDYMGRDIMGKFPPMVLIPTTAGTGSEATKFTVITDSVKGIKMLLKGNSLLPDLAVIDPTFTLTSPPDITAATGMDALTHAVEAYTSRKSTPLTENYALSAVKRIFKYLPIAYSNGSDEKAREEMQLAAFEAGVGINNASVTLVHGMSRPIGALFHVPHGISNAMLIKECLTFALDGSYERFARLARAIGTAEDTTGDIKAAGAFIEELVKLCKHCNIPTLEEYGINKSAFEAVADKMAEDAMASGSPSNTIKEVTKEDLLKIYERLW</sequence>
<dbReference type="RefSeq" id="WP_073589023.1">
    <property type="nucleotide sequence ID" value="NZ_FRFD01000006.1"/>
</dbReference>
<dbReference type="GO" id="GO:0004022">
    <property type="term" value="F:alcohol dehydrogenase (NAD+) activity"/>
    <property type="evidence" value="ECO:0007669"/>
    <property type="project" value="UniProtKB-ARBA"/>
</dbReference>
<name>A0A1M7YA15_9FIRM</name>
<keyword evidence="2" id="KW-0560">Oxidoreductase</keyword>
<proteinExistence type="inferred from homology"/>
<protein>
    <submittedName>
        <fullName evidence="6">Alcohol dehydrogenase, class IV</fullName>
    </submittedName>
</protein>
<gene>
    <name evidence="6" type="ORF">SAMN02745217_02336</name>
</gene>
<dbReference type="Proteomes" id="UP000184612">
    <property type="component" value="Unassembled WGS sequence"/>
</dbReference>